<dbReference type="EMBL" id="CP051774">
    <property type="protein sequence ID" value="QJE97536.1"/>
    <property type="molecule type" value="Genomic_DNA"/>
</dbReference>
<keyword evidence="3" id="KW-1185">Reference proteome</keyword>
<keyword evidence="1" id="KW-0472">Membrane</keyword>
<accession>A0A858RJT7</accession>
<reference evidence="2 3" key="1">
    <citation type="submission" date="2020-04" db="EMBL/GenBank/DDBJ databases">
        <title>Luteolibacter sp. G-1-1-1 isolated from soil.</title>
        <authorList>
            <person name="Dahal R.H."/>
        </authorList>
    </citation>
    <scope>NUCLEOTIDE SEQUENCE [LARGE SCALE GENOMIC DNA]</scope>
    <source>
        <strain evidence="2 3">G-1-1-1</strain>
    </source>
</reference>
<keyword evidence="1" id="KW-1133">Transmembrane helix</keyword>
<evidence type="ECO:0000313" key="2">
    <source>
        <dbReference type="EMBL" id="QJE97536.1"/>
    </source>
</evidence>
<dbReference type="RefSeq" id="WP_169455962.1">
    <property type="nucleotide sequence ID" value="NZ_CP051774.1"/>
</dbReference>
<sequence>MIHFPFQDHRASGLLSRVRDDISHLRQDVANLLTHTTRHTLPRGARELADSARSQLSAGGSYAASRLRDFRSSPPKQALGVLGGAILVGVIAAGIYAVCKSDEMRAAEAEAEDEIPL</sequence>
<dbReference type="AlphaFoldDB" id="A0A858RJT7"/>
<dbReference type="KEGG" id="luo:HHL09_17680"/>
<gene>
    <name evidence="2" type="ORF">HHL09_17680</name>
</gene>
<feature type="transmembrane region" description="Helical" evidence="1">
    <location>
        <begin position="78"/>
        <end position="98"/>
    </location>
</feature>
<evidence type="ECO:0000313" key="3">
    <source>
        <dbReference type="Proteomes" id="UP000501812"/>
    </source>
</evidence>
<organism evidence="2 3">
    <name type="scientific">Luteolibacter luteus</name>
    <dbReference type="NCBI Taxonomy" id="2728835"/>
    <lineage>
        <taxon>Bacteria</taxon>
        <taxon>Pseudomonadati</taxon>
        <taxon>Verrucomicrobiota</taxon>
        <taxon>Verrucomicrobiia</taxon>
        <taxon>Verrucomicrobiales</taxon>
        <taxon>Verrucomicrobiaceae</taxon>
        <taxon>Luteolibacter</taxon>
    </lineage>
</organism>
<evidence type="ECO:0000256" key="1">
    <source>
        <dbReference type="SAM" id="Phobius"/>
    </source>
</evidence>
<protein>
    <submittedName>
        <fullName evidence="2">Uncharacterized protein</fullName>
    </submittedName>
</protein>
<proteinExistence type="predicted"/>
<dbReference type="Proteomes" id="UP000501812">
    <property type="component" value="Chromosome"/>
</dbReference>
<keyword evidence="1" id="KW-0812">Transmembrane</keyword>
<name>A0A858RJT7_9BACT</name>